<dbReference type="PANTHER" id="PTHR43356">
    <property type="entry name" value="PHOSPHATE ACETYLTRANSFERASE"/>
    <property type="match status" value="1"/>
</dbReference>
<dbReference type="InterPro" id="IPR010766">
    <property type="entry name" value="DRTGG"/>
</dbReference>
<dbReference type="SUPFAM" id="SSF53659">
    <property type="entry name" value="Isocitrate/Isopropylmalate dehydrogenase-like"/>
    <property type="match status" value="1"/>
</dbReference>
<dbReference type="GO" id="GO:0005737">
    <property type="term" value="C:cytoplasm"/>
    <property type="evidence" value="ECO:0007669"/>
    <property type="project" value="UniProtKB-SubCell"/>
</dbReference>
<comment type="pathway">
    <text evidence="2">Metabolic intermediate biosynthesis; acetyl-CoA biosynthesis; acetyl-CoA from acetate: step 2/2.</text>
</comment>
<dbReference type="SUPFAM" id="SSF75138">
    <property type="entry name" value="HprK N-terminal domain-like"/>
    <property type="match status" value="1"/>
</dbReference>
<dbReference type="InterPro" id="IPR050500">
    <property type="entry name" value="Phos_Acetyltrans/Butyryltrans"/>
</dbReference>
<proteinExistence type="inferred from homology"/>
<dbReference type="FunFam" id="3.40.50.10750:FF:000001">
    <property type="entry name" value="Phosphate acetyltransferase"/>
    <property type="match status" value="1"/>
</dbReference>
<evidence type="ECO:0000259" key="12">
    <source>
        <dbReference type="Pfam" id="PF07085"/>
    </source>
</evidence>
<dbReference type="InterPro" id="IPR004614">
    <property type="entry name" value="P_AcTrfase"/>
</dbReference>
<keyword evidence="9 13" id="KW-0012">Acyltransferase</keyword>
<feature type="domain" description="Phosphate acetyl/butaryl transferase" evidence="11">
    <location>
        <begin position="375"/>
        <end position="692"/>
    </location>
</feature>
<dbReference type="InterPro" id="IPR027417">
    <property type="entry name" value="P-loop_NTPase"/>
</dbReference>
<evidence type="ECO:0000256" key="5">
    <source>
        <dbReference type="ARBA" id="ARBA00012707"/>
    </source>
</evidence>
<accession>A0A3B0XV14</accession>
<dbReference type="EC" id="2.3.1.8" evidence="5"/>
<organism evidence="13">
    <name type="scientific">hydrothermal vent metagenome</name>
    <dbReference type="NCBI Taxonomy" id="652676"/>
    <lineage>
        <taxon>unclassified sequences</taxon>
        <taxon>metagenomes</taxon>
        <taxon>ecological metagenomes</taxon>
    </lineage>
</organism>
<dbReference type="PANTHER" id="PTHR43356:SF3">
    <property type="entry name" value="PHOSPHATE ACETYLTRANSFERASE"/>
    <property type="match status" value="1"/>
</dbReference>
<dbReference type="NCBIfam" id="NF007233">
    <property type="entry name" value="PRK09653.1"/>
    <property type="match status" value="1"/>
</dbReference>
<dbReference type="InterPro" id="IPR042113">
    <property type="entry name" value="P_AcTrfase_dom1"/>
</dbReference>
<keyword evidence="7" id="KW-0963">Cytoplasm</keyword>
<dbReference type="InterPro" id="IPR042112">
    <property type="entry name" value="P_AcTrfase_dom2"/>
</dbReference>
<evidence type="ECO:0000256" key="4">
    <source>
        <dbReference type="ARBA" id="ARBA00009786"/>
    </source>
</evidence>
<keyword evidence="8 13" id="KW-0808">Transferase</keyword>
<dbReference type="Gene3D" id="3.40.50.300">
    <property type="entry name" value="P-loop containing nucleotide triphosphate hydrolases"/>
    <property type="match status" value="1"/>
</dbReference>
<evidence type="ECO:0000313" key="13">
    <source>
        <dbReference type="EMBL" id="VAW60166.1"/>
    </source>
</evidence>
<evidence type="ECO:0000256" key="1">
    <source>
        <dbReference type="ARBA" id="ARBA00004496"/>
    </source>
</evidence>
<dbReference type="InterPro" id="IPR028979">
    <property type="entry name" value="Ser_kin/Pase_Hpr-like_N_sf"/>
</dbReference>
<dbReference type="UniPathway" id="UPA00340">
    <property type="reaction ID" value="UER00459"/>
</dbReference>
<dbReference type="CDD" id="cd03109">
    <property type="entry name" value="DTBS"/>
    <property type="match status" value="1"/>
</dbReference>
<reference evidence="13" key="1">
    <citation type="submission" date="2018-06" db="EMBL/GenBank/DDBJ databases">
        <authorList>
            <person name="Zhirakovskaya E."/>
        </authorList>
    </citation>
    <scope>NUCLEOTIDE SEQUENCE</scope>
</reference>
<evidence type="ECO:0000256" key="9">
    <source>
        <dbReference type="ARBA" id="ARBA00023315"/>
    </source>
</evidence>
<dbReference type="EMBL" id="UOFG01000114">
    <property type="protein sequence ID" value="VAW60166.1"/>
    <property type="molecule type" value="Genomic_DNA"/>
</dbReference>
<sequence>MTQSLYIASLEASSGKLLISLGVMEMLSREVDRVGFFRPVSSANAEYDSHIQLLCSRFNLSMTAQQMVGVTHEQAREWLSQGNDQRLFREIITRFKQAEATCDFLLCEGPDITPFSDALDYSMSVRIAKSLGAPAIYVSSGHQISVSDLLENVRLAKNTFKKLSCPLLAVLVNRLRPEILPEAREALLKDQTQQISPLPTYLLPEIEGLSDPAMEEIVEALNARWFSGPKDRLQPYVRNIKVAAMAPDNFLSFLEKDDLIITPGDRTDIIITTLGAIASSNYPSPVGIILTGGITPSASVSRLLEGLDETSTPVYCVDDDTFRSALQAAAVKGTIRPGNEGKIARALGIFESHIDIDTLKEKIRVTPSTTMSPLMFEYSLFQQARNKQQHIVLPEGNDERILQAAEILRLRDVVKLTLLGKPNKLRARATTLGLKLEGVNIIDPLNCDLHEAFAKKFFELRQHKGVTMDSARDTMNDVSYFGTMMVYMGMADGMVSGAAHTTAHTIRPAFQFIGTQPDALLVSSVFLMCMDTRILVYGDCAVNPNPDSQQLADIAIRSARTAQLFGITPVVAMLSYSSGASGTGEDVERVREAVKIARRHQADLIIDGPIQYDAAIDACVGSKKMPDSKVAGKATVFIFPDLNTGNNTYKAVQRSSGAVAIGPVLQGLNKPVNDLSRGCLVADIVNTVAITAIQAQSQ</sequence>
<evidence type="ECO:0000256" key="8">
    <source>
        <dbReference type="ARBA" id="ARBA00022679"/>
    </source>
</evidence>
<evidence type="ECO:0000256" key="3">
    <source>
        <dbReference type="ARBA" id="ARBA00008756"/>
    </source>
</evidence>
<evidence type="ECO:0000256" key="6">
    <source>
        <dbReference type="ARBA" id="ARBA00021528"/>
    </source>
</evidence>
<dbReference type="SUPFAM" id="SSF52540">
    <property type="entry name" value="P-loop containing nucleoside triphosphate hydrolases"/>
    <property type="match status" value="1"/>
</dbReference>
<dbReference type="GO" id="GO:0006085">
    <property type="term" value="P:acetyl-CoA biosynthetic process"/>
    <property type="evidence" value="ECO:0007669"/>
    <property type="project" value="UniProtKB-UniPathway"/>
</dbReference>
<dbReference type="InterPro" id="IPR016475">
    <property type="entry name" value="P-Actrans_bac"/>
</dbReference>
<dbReference type="Pfam" id="PF13500">
    <property type="entry name" value="AAA_26"/>
    <property type="match status" value="1"/>
</dbReference>
<dbReference type="Gene3D" id="3.40.50.10750">
    <property type="entry name" value="Isocitrate/Isopropylmalate dehydrogenase-like"/>
    <property type="match status" value="1"/>
</dbReference>
<feature type="domain" description="DRTGG" evidence="12">
    <location>
        <begin position="216"/>
        <end position="325"/>
    </location>
</feature>
<dbReference type="Pfam" id="PF07085">
    <property type="entry name" value="DRTGG"/>
    <property type="match status" value="1"/>
</dbReference>
<evidence type="ECO:0000256" key="2">
    <source>
        <dbReference type="ARBA" id="ARBA00004989"/>
    </source>
</evidence>
<dbReference type="Gene3D" id="3.40.1390.20">
    <property type="entry name" value="HprK N-terminal domain-like"/>
    <property type="match status" value="1"/>
</dbReference>
<comment type="subcellular location">
    <subcellularLocation>
        <location evidence="1">Cytoplasm</location>
    </subcellularLocation>
</comment>
<dbReference type="AlphaFoldDB" id="A0A3B0XV14"/>
<dbReference type="GO" id="GO:0008959">
    <property type="term" value="F:phosphate acetyltransferase activity"/>
    <property type="evidence" value="ECO:0007669"/>
    <property type="project" value="UniProtKB-EC"/>
</dbReference>
<dbReference type="Gene3D" id="3.40.50.10950">
    <property type="match status" value="1"/>
</dbReference>
<protein>
    <recommendedName>
        <fullName evidence="6">Phosphate acetyltransferase</fullName>
        <ecNumber evidence="5">2.3.1.8</ecNumber>
    </recommendedName>
    <alternativeName>
        <fullName evidence="10">Phosphotransacetylase</fullName>
    </alternativeName>
</protein>
<gene>
    <name evidence="13" type="ORF">MNBD_GAMMA11-61</name>
</gene>
<evidence type="ECO:0000256" key="7">
    <source>
        <dbReference type="ARBA" id="ARBA00022490"/>
    </source>
</evidence>
<name>A0A3B0XV14_9ZZZZ</name>
<evidence type="ECO:0000259" key="11">
    <source>
        <dbReference type="Pfam" id="PF01515"/>
    </source>
</evidence>
<evidence type="ECO:0000256" key="10">
    <source>
        <dbReference type="ARBA" id="ARBA00031108"/>
    </source>
</evidence>
<dbReference type="NCBIfam" id="NF004167">
    <property type="entry name" value="PRK05632.1"/>
    <property type="match status" value="1"/>
</dbReference>
<dbReference type="PIRSF" id="PIRSF006107">
    <property type="entry name" value="PhpActrans_proteobac"/>
    <property type="match status" value="1"/>
</dbReference>
<dbReference type="Pfam" id="PF01515">
    <property type="entry name" value="PTA_PTB"/>
    <property type="match status" value="1"/>
</dbReference>
<comment type="similarity">
    <text evidence="4">In the N-terminal section; belongs to the CobB/CobQ family.</text>
</comment>
<dbReference type="InterPro" id="IPR002505">
    <property type="entry name" value="PTA_PTB"/>
</dbReference>
<comment type="similarity">
    <text evidence="3">In the C-terminal section; belongs to the phosphate acetyltransferase and butyryltransferase family.</text>
</comment>
<dbReference type="NCBIfam" id="TIGR00651">
    <property type="entry name" value="pta"/>
    <property type="match status" value="1"/>
</dbReference>